<dbReference type="Proteomes" id="UP001632037">
    <property type="component" value="Unassembled WGS sequence"/>
</dbReference>
<feature type="signal peptide" evidence="2">
    <location>
        <begin position="1"/>
        <end position="22"/>
    </location>
</feature>
<proteinExistence type="predicted"/>
<accession>A0ABD3FXL1</accession>
<comment type="caution">
    <text evidence="3">The sequence shown here is derived from an EMBL/GenBank/DDBJ whole genome shotgun (WGS) entry which is preliminary data.</text>
</comment>
<feature type="transmembrane region" description="Helical" evidence="1">
    <location>
        <begin position="98"/>
        <end position="120"/>
    </location>
</feature>
<evidence type="ECO:0000256" key="2">
    <source>
        <dbReference type="SAM" id="SignalP"/>
    </source>
</evidence>
<dbReference type="AlphaFoldDB" id="A0ABD3FXL1"/>
<sequence>MACSWCVFVVVAVALLNAAAFAQKDSTQSGCEVCASTGDCSRAYRGNSGQFCGNWLDRQSDRRPCCCPDNAVCKVSNYACNCGYAPHYVAKGVAGLVWLWWLLGSLALLLCCCGCCFMAAKRIRARNADTAIPVATPVSSARDASSQPYGIPSAAYASAPPGPGYAVPAYGRYDGQSRAGGGMSAGTGAALGGTAGLLGGLLLADTLADHGNYSGGGGDFGGGSGFDGGGGGFGGDF</sequence>
<keyword evidence="2" id="KW-0732">Signal</keyword>
<keyword evidence="1" id="KW-0472">Membrane</keyword>
<evidence type="ECO:0000256" key="1">
    <source>
        <dbReference type="SAM" id="Phobius"/>
    </source>
</evidence>
<evidence type="ECO:0000313" key="4">
    <source>
        <dbReference type="Proteomes" id="UP001632037"/>
    </source>
</evidence>
<protein>
    <submittedName>
        <fullName evidence="3">Uncharacterized protein</fullName>
    </submittedName>
</protein>
<keyword evidence="4" id="KW-1185">Reference proteome</keyword>
<gene>
    <name evidence="3" type="ORF">V7S43_004134</name>
</gene>
<dbReference type="EMBL" id="JBIMZQ010000006">
    <property type="protein sequence ID" value="KAL3670949.1"/>
    <property type="molecule type" value="Genomic_DNA"/>
</dbReference>
<reference evidence="3 4" key="1">
    <citation type="submission" date="2024-09" db="EMBL/GenBank/DDBJ databases">
        <title>Genome sequencing and assembly of Phytophthora oleae, isolate VK10A, causative agent of rot of olive drupes.</title>
        <authorList>
            <person name="Conti Taguali S."/>
            <person name="Riolo M."/>
            <person name="La Spada F."/>
            <person name="Cacciola S.O."/>
            <person name="Dionisio G."/>
        </authorList>
    </citation>
    <scope>NUCLEOTIDE SEQUENCE [LARGE SCALE GENOMIC DNA]</scope>
    <source>
        <strain evidence="3 4">VK10A</strain>
    </source>
</reference>
<evidence type="ECO:0000313" key="3">
    <source>
        <dbReference type="EMBL" id="KAL3670949.1"/>
    </source>
</evidence>
<keyword evidence="1" id="KW-1133">Transmembrane helix</keyword>
<organism evidence="3 4">
    <name type="scientific">Phytophthora oleae</name>
    <dbReference type="NCBI Taxonomy" id="2107226"/>
    <lineage>
        <taxon>Eukaryota</taxon>
        <taxon>Sar</taxon>
        <taxon>Stramenopiles</taxon>
        <taxon>Oomycota</taxon>
        <taxon>Peronosporomycetes</taxon>
        <taxon>Peronosporales</taxon>
        <taxon>Peronosporaceae</taxon>
        <taxon>Phytophthora</taxon>
    </lineage>
</organism>
<name>A0ABD3FXL1_9STRA</name>
<keyword evidence="1" id="KW-0812">Transmembrane</keyword>
<feature type="chain" id="PRO_5044813293" evidence="2">
    <location>
        <begin position="23"/>
        <end position="237"/>
    </location>
</feature>